<feature type="transmembrane region" description="Helical" evidence="5">
    <location>
        <begin position="256"/>
        <end position="276"/>
    </location>
</feature>
<keyword evidence="5" id="KW-0472">Membrane</keyword>
<dbReference type="GeneTree" id="ENSGT00940000157100"/>
<dbReference type="AlphaFoldDB" id="A0A673W1T5"/>
<dbReference type="Proteomes" id="UP000472277">
    <property type="component" value="Chromosome 2"/>
</dbReference>
<dbReference type="OMA" id="ASIWKCK"/>
<dbReference type="SUPFAM" id="SSF51735">
    <property type="entry name" value="NAD(P)-binding Rossmann-fold domains"/>
    <property type="match status" value="1"/>
</dbReference>
<reference evidence="6" key="1">
    <citation type="submission" date="2025-08" db="UniProtKB">
        <authorList>
            <consortium name="Ensembl"/>
        </authorList>
    </citation>
    <scope>IDENTIFICATION</scope>
</reference>
<evidence type="ECO:0000256" key="1">
    <source>
        <dbReference type="ARBA" id="ARBA00006484"/>
    </source>
</evidence>
<keyword evidence="4" id="KW-0520">NAD</keyword>
<name>A0A673W1T5_SALTR</name>
<evidence type="ECO:0000256" key="3">
    <source>
        <dbReference type="ARBA" id="ARBA00023002"/>
    </source>
</evidence>
<dbReference type="InterPro" id="IPR052148">
    <property type="entry name" value="SDR_family_member_7C"/>
</dbReference>
<keyword evidence="2" id="KW-0521">NADP</keyword>
<dbReference type="InterPro" id="IPR036291">
    <property type="entry name" value="NAD(P)-bd_dom_sf"/>
</dbReference>
<evidence type="ECO:0000256" key="2">
    <source>
        <dbReference type="ARBA" id="ARBA00022857"/>
    </source>
</evidence>
<dbReference type="GO" id="GO:0006874">
    <property type="term" value="P:intracellular calcium ion homeostasis"/>
    <property type="evidence" value="ECO:0007669"/>
    <property type="project" value="TreeGrafter"/>
</dbReference>
<keyword evidence="5" id="KW-1133">Transmembrane helix</keyword>
<dbReference type="GO" id="GO:0016616">
    <property type="term" value="F:oxidoreductase activity, acting on the CH-OH group of donors, NAD or NADP as acceptor"/>
    <property type="evidence" value="ECO:0007669"/>
    <property type="project" value="TreeGrafter"/>
</dbReference>
<evidence type="ECO:0000256" key="5">
    <source>
        <dbReference type="SAM" id="Phobius"/>
    </source>
</evidence>
<organism evidence="6 7">
    <name type="scientific">Salmo trutta</name>
    <name type="common">Brown trout</name>
    <dbReference type="NCBI Taxonomy" id="8032"/>
    <lineage>
        <taxon>Eukaryota</taxon>
        <taxon>Metazoa</taxon>
        <taxon>Chordata</taxon>
        <taxon>Craniata</taxon>
        <taxon>Vertebrata</taxon>
        <taxon>Euteleostomi</taxon>
        <taxon>Actinopterygii</taxon>
        <taxon>Neopterygii</taxon>
        <taxon>Teleostei</taxon>
        <taxon>Protacanthopterygii</taxon>
        <taxon>Salmoniformes</taxon>
        <taxon>Salmonidae</taxon>
        <taxon>Salmoninae</taxon>
        <taxon>Salmo</taxon>
    </lineage>
</organism>
<dbReference type="PANTHER" id="PTHR44668">
    <property type="match status" value="1"/>
</dbReference>
<protein>
    <submittedName>
        <fullName evidence="6">Dehydrogenase/reductase (SDR family) member 7Cb</fullName>
    </submittedName>
</protein>
<keyword evidence="3" id="KW-0560">Oxidoreductase</keyword>
<gene>
    <name evidence="6" type="primary">DHRS7C</name>
</gene>
<sequence>MEVPSVIVLPMLIVVASKVKNKVEVITDVKKCACLFHKCGAKLILCGASWDKLYGESLTSGADPRVTFPPKLVLLDFSDMDGMPEVVDEVVDEVVECCGCVDVLLCNSSMKLKAVHTASLELDRNIMDINYQHIGVLTAMISRRSGHLLLVNSIRGRLVPLHYTTLPVSKLTCLALTLNIIVSIEYAVQAFFYCLQVEVEEYGTLVSTFSHTFINAAAPSKPPAKPHTCLLLSSVGMRLADLANEIILLATPIPRITLYLLSFFPSFFFVTVAGGVKDSVMAEQTQ</sequence>
<proteinExistence type="inferred from homology"/>
<dbReference type="PANTHER" id="PTHR44668:SF4">
    <property type="entry name" value="DEHYDROGENASE_REDUCTASE SDR FAMILY MEMBER 7C-A"/>
    <property type="match status" value="1"/>
</dbReference>
<keyword evidence="7" id="KW-1185">Reference proteome</keyword>
<keyword evidence="5" id="KW-0812">Transmembrane</keyword>
<accession>A0A673W1T5</accession>
<dbReference type="Gene3D" id="3.40.50.720">
    <property type="entry name" value="NAD(P)-binding Rossmann-like Domain"/>
    <property type="match status" value="1"/>
</dbReference>
<evidence type="ECO:0000256" key="4">
    <source>
        <dbReference type="ARBA" id="ARBA00023027"/>
    </source>
</evidence>
<evidence type="ECO:0000313" key="6">
    <source>
        <dbReference type="Ensembl" id="ENSSTUP00000006189.1"/>
    </source>
</evidence>
<reference evidence="6" key="2">
    <citation type="submission" date="2025-09" db="UniProtKB">
        <authorList>
            <consortium name="Ensembl"/>
        </authorList>
    </citation>
    <scope>IDENTIFICATION</scope>
</reference>
<evidence type="ECO:0000313" key="7">
    <source>
        <dbReference type="Proteomes" id="UP000472277"/>
    </source>
</evidence>
<comment type="similarity">
    <text evidence="1">Belongs to the short-chain dehydrogenases/reductases (SDR) family.</text>
</comment>
<dbReference type="Ensembl" id="ENSSTUT00000006572.1">
    <property type="protein sequence ID" value="ENSSTUP00000006189.1"/>
    <property type="gene ID" value="ENSSTUG00000003034.1"/>
</dbReference>